<dbReference type="RefSeq" id="WP_204118701.1">
    <property type="nucleotide sequence ID" value="NZ_BOLV01000007.1"/>
</dbReference>
<proteinExistence type="predicted"/>
<protein>
    <recommendedName>
        <fullName evidence="4">Knr4/Smi1-like domain-containing protein</fullName>
    </recommendedName>
</protein>
<evidence type="ECO:0000313" key="3">
    <source>
        <dbReference type="Proteomes" id="UP001597199"/>
    </source>
</evidence>
<keyword evidence="1" id="KW-0812">Transmembrane</keyword>
<evidence type="ECO:0000256" key="1">
    <source>
        <dbReference type="SAM" id="Phobius"/>
    </source>
</evidence>
<dbReference type="Proteomes" id="UP001597199">
    <property type="component" value="Unassembled WGS sequence"/>
</dbReference>
<keyword evidence="3" id="KW-1185">Reference proteome</keyword>
<evidence type="ECO:0000313" key="2">
    <source>
        <dbReference type="EMBL" id="MFD1398799.1"/>
    </source>
</evidence>
<feature type="transmembrane region" description="Helical" evidence="1">
    <location>
        <begin position="177"/>
        <end position="193"/>
    </location>
</feature>
<evidence type="ECO:0008006" key="4">
    <source>
        <dbReference type="Google" id="ProtNLM"/>
    </source>
</evidence>
<name>A0ABW4BES9_9LACO</name>
<organism evidence="2 3">
    <name type="scientific">Lacticaseibacillus suilingensis</name>
    <dbReference type="NCBI Taxonomy" id="2799577"/>
    <lineage>
        <taxon>Bacteria</taxon>
        <taxon>Bacillati</taxon>
        <taxon>Bacillota</taxon>
        <taxon>Bacilli</taxon>
        <taxon>Lactobacillales</taxon>
        <taxon>Lactobacillaceae</taxon>
        <taxon>Lacticaseibacillus</taxon>
    </lineage>
</organism>
<keyword evidence="1" id="KW-1133">Transmembrane helix</keyword>
<dbReference type="EMBL" id="JBHTOA010000023">
    <property type="protein sequence ID" value="MFD1398799.1"/>
    <property type="molecule type" value="Genomic_DNA"/>
</dbReference>
<gene>
    <name evidence="2" type="ORF">ACFQ41_05710</name>
</gene>
<sequence>MGILVQNESQMQDLVRALGVEPEANFLYARHHNDAGKALALDLLGPSATAASEPAFLLVFTPAEIIAQRLSNQQVHRYARADLTNFKVRDGAQNSVVIDFDHAGEHVSFYADMGSSMRLQYVADNLAALMANHFLGYATDMSQVGQTGLASFKYPLLESLLPLALVIAMLVLKADHFGRYLAISGLILVLIWLPKIPRPHRR</sequence>
<comment type="caution">
    <text evidence="2">The sequence shown here is derived from an EMBL/GenBank/DDBJ whole genome shotgun (WGS) entry which is preliminary data.</text>
</comment>
<feature type="transmembrane region" description="Helical" evidence="1">
    <location>
        <begin position="154"/>
        <end position="171"/>
    </location>
</feature>
<reference evidence="3" key="1">
    <citation type="journal article" date="2019" name="Int. J. Syst. Evol. Microbiol.">
        <title>The Global Catalogue of Microorganisms (GCM) 10K type strain sequencing project: providing services to taxonomists for standard genome sequencing and annotation.</title>
        <authorList>
            <consortium name="The Broad Institute Genomics Platform"/>
            <consortium name="The Broad Institute Genome Sequencing Center for Infectious Disease"/>
            <person name="Wu L."/>
            <person name="Ma J."/>
        </authorList>
    </citation>
    <scope>NUCLEOTIDE SEQUENCE [LARGE SCALE GENOMIC DNA]</scope>
    <source>
        <strain evidence="3">CCM 9110</strain>
    </source>
</reference>
<accession>A0ABW4BES9</accession>
<keyword evidence="1" id="KW-0472">Membrane</keyword>